<gene>
    <name evidence="2" type="ORF">D8674_038324</name>
</gene>
<keyword evidence="1" id="KW-0812">Transmembrane</keyword>
<comment type="caution">
    <text evidence="2">The sequence shown here is derived from an EMBL/GenBank/DDBJ whole genome shotgun (WGS) entry which is preliminary data.</text>
</comment>
<dbReference type="OrthoDB" id="1166699at2759"/>
<sequence length="91" mass="10504">MFVWYNAFELIEQSERECSTVFYKLVAEVSVDLCKLDSFPAIPYYFSLMVNMCGICLLYAEDAEKLKSNVMIAEPKGEEESEASRYDRFGT</sequence>
<feature type="transmembrane region" description="Helical" evidence="1">
    <location>
        <begin position="42"/>
        <end position="60"/>
    </location>
</feature>
<evidence type="ECO:0000313" key="3">
    <source>
        <dbReference type="Proteomes" id="UP000327157"/>
    </source>
</evidence>
<protein>
    <submittedName>
        <fullName evidence="2">TMV resistance protein N-like</fullName>
    </submittedName>
</protein>
<dbReference type="AlphaFoldDB" id="A0A5N5FCI4"/>
<reference evidence="2 3" key="2">
    <citation type="submission" date="2019-11" db="EMBL/GenBank/DDBJ databases">
        <title>A de novo genome assembly of a pear dwarfing rootstock.</title>
        <authorList>
            <person name="Wang F."/>
            <person name="Wang J."/>
            <person name="Li S."/>
            <person name="Zhang Y."/>
            <person name="Fang M."/>
            <person name="Ma L."/>
            <person name="Zhao Y."/>
            <person name="Jiang S."/>
        </authorList>
    </citation>
    <scope>NUCLEOTIDE SEQUENCE [LARGE SCALE GENOMIC DNA]</scope>
    <source>
        <strain evidence="2">S2</strain>
        <tissue evidence="2">Leaf</tissue>
    </source>
</reference>
<keyword evidence="3" id="KW-1185">Reference proteome</keyword>
<proteinExistence type="predicted"/>
<keyword evidence="1" id="KW-0472">Membrane</keyword>
<dbReference type="EMBL" id="SMOL01000706">
    <property type="protein sequence ID" value="KAB2600805.1"/>
    <property type="molecule type" value="Genomic_DNA"/>
</dbReference>
<evidence type="ECO:0000313" key="2">
    <source>
        <dbReference type="EMBL" id="KAB2600805.1"/>
    </source>
</evidence>
<evidence type="ECO:0000256" key="1">
    <source>
        <dbReference type="SAM" id="Phobius"/>
    </source>
</evidence>
<accession>A0A5N5FCI4</accession>
<organism evidence="2 3">
    <name type="scientific">Pyrus ussuriensis x Pyrus communis</name>
    <dbReference type="NCBI Taxonomy" id="2448454"/>
    <lineage>
        <taxon>Eukaryota</taxon>
        <taxon>Viridiplantae</taxon>
        <taxon>Streptophyta</taxon>
        <taxon>Embryophyta</taxon>
        <taxon>Tracheophyta</taxon>
        <taxon>Spermatophyta</taxon>
        <taxon>Magnoliopsida</taxon>
        <taxon>eudicotyledons</taxon>
        <taxon>Gunneridae</taxon>
        <taxon>Pentapetalae</taxon>
        <taxon>rosids</taxon>
        <taxon>fabids</taxon>
        <taxon>Rosales</taxon>
        <taxon>Rosaceae</taxon>
        <taxon>Amygdaloideae</taxon>
        <taxon>Maleae</taxon>
        <taxon>Pyrus</taxon>
    </lineage>
</organism>
<keyword evidence="1" id="KW-1133">Transmembrane helix</keyword>
<dbReference type="Proteomes" id="UP000327157">
    <property type="component" value="Unassembled WGS sequence"/>
</dbReference>
<reference evidence="2 3" key="1">
    <citation type="submission" date="2019-09" db="EMBL/GenBank/DDBJ databases">
        <authorList>
            <person name="Ou C."/>
        </authorList>
    </citation>
    <scope>NUCLEOTIDE SEQUENCE [LARGE SCALE GENOMIC DNA]</scope>
    <source>
        <strain evidence="2">S2</strain>
        <tissue evidence="2">Leaf</tissue>
    </source>
</reference>
<name>A0A5N5FCI4_9ROSA</name>